<protein>
    <recommendedName>
        <fullName evidence="2">ASCH domain-containing protein</fullName>
    </recommendedName>
</protein>
<organism evidence="1">
    <name type="scientific">marine sediment metagenome</name>
    <dbReference type="NCBI Taxonomy" id="412755"/>
    <lineage>
        <taxon>unclassified sequences</taxon>
        <taxon>metagenomes</taxon>
        <taxon>ecological metagenomes</taxon>
    </lineage>
</organism>
<proteinExistence type="predicted"/>
<dbReference type="EMBL" id="LAZR01040326">
    <property type="protein sequence ID" value="KKL14763.1"/>
    <property type="molecule type" value="Genomic_DNA"/>
</dbReference>
<accession>A0A0F9DS84</accession>
<comment type="caution">
    <text evidence="1">The sequence shown here is derived from an EMBL/GenBank/DDBJ whole genome shotgun (WGS) entry which is preliminary data.</text>
</comment>
<reference evidence="1" key="1">
    <citation type="journal article" date="2015" name="Nature">
        <title>Complex archaea that bridge the gap between prokaryotes and eukaryotes.</title>
        <authorList>
            <person name="Spang A."/>
            <person name="Saw J.H."/>
            <person name="Jorgensen S.L."/>
            <person name="Zaremba-Niedzwiedzka K."/>
            <person name="Martijn J."/>
            <person name="Lind A.E."/>
            <person name="van Eijk R."/>
            <person name="Schleper C."/>
            <person name="Guy L."/>
            <person name="Ettema T.J."/>
        </authorList>
    </citation>
    <scope>NUCLEOTIDE SEQUENCE</scope>
</reference>
<name>A0A0F9DS84_9ZZZZ</name>
<sequence length="131" mass="14766">MTIPNALEQIRFTTRVLGHAAAYRLEKHQVTQTVRSERNSITESILNERVSAGDRLEIVLDSVLVGHAELVSMYAVTWEALGIDDALRGGFDSLDDLESALKRAGYHLKPLNQYELFRIQFTWLEAPAIVI</sequence>
<evidence type="ECO:0008006" key="2">
    <source>
        <dbReference type="Google" id="ProtNLM"/>
    </source>
</evidence>
<dbReference type="AlphaFoldDB" id="A0A0F9DS84"/>
<gene>
    <name evidence="1" type="ORF">LCGC14_2512410</name>
</gene>
<evidence type="ECO:0000313" key="1">
    <source>
        <dbReference type="EMBL" id="KKL14763.1"/>
    </source>
</evidence>